<dbReference type="Pfam" id="PF00211">
    <property type="entry name" value="Guanylate_cyc"/>
    <property type="match status" value="1"/>
</dbReference>
<sequence>MTEVGAWLRDLGLGQYAPAFAENHIDAGLLPSLTADDLRELGVASIGHRRRLLQAIAALGEGGEAAAPPAAAASPEAPMDIDPVGGAAAERRRVTVLFCDLAESTALSARLDPEDLRAAMAAYHQAVAATVEAQGGYVAKFLGDGVLAYFGWPRAREEDAERAVRAGLAALRAVAALDLPAAGRMVARVGIATGEVVVGDLLGAGAARERTVVGATPNLAARLQALAPPGAVLACPETRRLTGTLFDWEALPPLVAKGLDAVAAFRALRESGVESRFEALRQGHAAPLVGREEELELLLRRWRRARAGDGQVVLLRGEPGIGKSRLAAALREALAAGGEPHQELTFYGSPQHTDSALQPLIARLERNAGFGPADAPETRLAKLEALLLPLDPPPEDVALVAELLLLPNPGRWPMPDLLPQRRREALLAALLRRTRSLAAQVPVLALVEDAHWLDPSTRDFIDLLVAEAPGMAVLLVVTHRPEFDTGAWLGQAHVTPIQVNRLAPAENAALLRRVAGGRALPPEVEAEILARTDGVPLFVEEVARAVLEGGLLREAPDRWVLEGPLPPLAVPGSLQASLMARLDRSAAVREVAQAGAVLGREFTHDLVAAVAGLPALRLAEGLAQLEATGLLRRIGTPPESRYSFKHALVQDAASGILLRERRRELHRRAAEAIERLRPEVLDREPETLAHHRAEAGELRAAIELYRRAGEQSAARSSLREARAQFTAALDLLAGLPQDAWRDRKELALQVPLAGATTWVEGQAAPAAGRVYARARQLCHQLGETERLIPVLAGLAVHHTNRGEPEAAGAMAEEMLDLALAQGDAAAELSARRLLGYALVKQGRPGAARTCFERVLASFDPARHRVLGSGFPMDTRIGALSWLANTLLILGHPEQALARGCAAVAEARGLEHIQSLTTALVAGGCSLHCLARDPAATLAHAEELETLSARAPAFRHVARIYRGWALSLLAGAGPEEGLARMQEALADYRASGAGTVVPQALGLMAEGQGRLGCPGRGLPLLDEALALVERGGERIGEAELHRIRGELLLALPGGEAEPWLRRALEVARAQGARLWELRAATSLARLWHDRGRPGEARDLLAPVLGWFTEGLAWRDLAEARELLRALDAASGPVADRRAAGR</sequence>
<dbReference type="SUPFAM" id="SSF52540">
    <property type="entry name" value="P-loop containing nucleoside triphosphate hydrolases"/>
    <property type="match status" value="1"/>
</dbReference>
<dbReference type="Proteomes" id="UP000295023">
    <property type="component" value="Unassembled WGS sequence"/>
</dbReference>
<reference evidence="5 6" key="1">
    <citation type="submission" date="2019-03" db="EMBL/GenBank/DDBJ databases">
        <title>Paracraurococcus aquatilis NE82 genome sequence.</title>
        <authorList>
            <person name="Zhao Y."/>
            <person name="Du Z."/>
        </authorList>
    </citation>
    <scope>NUCLEOTIDE SEQUENCE [LARGE SCALE GENOMIC DNA]</scope>
    <source>
        <strain evidence="5 6">NE82</strain>
    </source>
</reference>
<dbReference type="CDD" id="cd09487">
    <property type="entry name" value="SAM_superfamily"/>
    <property type="match status" value="1"/>
</dbReference>
<dbReference type="PROSITE" id="PS50125">
    <property type="entry name" value="GUANYLATE_CYCLASE_2"/>
    <property type="match status" value="1"/>
</dbReference>
<dbReference type="InterPro" id="IPR013761">
    <property type="entry name" value="SAM/pointed_sf"/>
</dbReference>
<name>A0A4R4DUR3_9PROT</name>
<dbReference type="PANTHER" id="PTHR16305:SF28">
    <property type="entry name" value="GUANYLATE CYCLASE DOMAIN-CONTAINING PROTEIN"/>
    <property type="match status" value="1"/>
</dbReference>
<accession>A0A4R4DUR3</accession>
<dbReference type="InterPro" id="IPR029787">
    <property type="entry name" value="Nucleotide_cyclase"/>
</dbReference>
<dbReference type="SUPFAM" id="SSF55073">
    <property type="entry name" value="Nucleotide cyclase"/>
    <property type="match status" value="1"/>
</dbReference>
<dbReference type="GO" id="GO:0005524">
    <property type="term" value="F:ATP binding"/>
    <property type="evidence" value="ECO:0007669"/>
    <property type="project" value="UniProtKB-KW"/>
</dbReference>
<protein>
    <submittedName>
        <fullName evidence="5">Adenylate cyclase</fullName>
    </submittedName>
</protein>
<dbReference type="GO" id="GO:0004016">
    <property type="term" value="F:adenylate cyclase activity"/>
    <property type="evidence" value="ECO:0007669"/>
    <property type="project" value="TreeGrafter"/>
</dbReference>
<dbReference type="Gene3D" id="3.30.70.1230">
    <property type="entry name" value="Nucleotide cyclase"/>
    <property type="match status" value="1"/>
</dbReference>
<proteinExistence type="predicted"/>
<dbReference type="GO" id="GO:0005737">
    <property type="term" value="C:cytoplasm"/>
    <property type="evidence" value="ECO:0007669"/>
    <property type="project" value="TreeGrafter"/>
</dbReference>
<evidence type="ECO:0000313" key="6">
    <source>
        <dbReference type="Proteomes" id="UP000295023"/>
    </source>
</evidence>
<dbReference type="RefSeq" id="WP_132284267.1">
    <property type="nucleotide sequence ID" value="NZ_SKBM01000002.1"/>
</dbReference>
<gene>
    <name evidence="5" type="ORF">EXY23_02665</name>
</gene>
<dbReference type="InterPro" id="IPR001054">
    <property type="entry name" value="A/G_cyclase"/>
</dbReference>
<dbReference type="PROSITE" id="PS50105">
    <property type="entry name" value="SAM_DOMAIN"/>
    <property type="match status" value="1"/>
</dbReference>
<dbReference type="EMBL" id="SKBM01000002">
    <property type="protein sequence ID" value="TCZ66003.1"/>
    <property type="molecule type" value="Genomic_DNA"/>
</dbReference>
<dbReference type="GO" id="GO:0009190">
    <property type="term" value="P:cyclic nucleotide biosynthetic process"/>
    <property type="evidence" value="ECO:0007669"/>
    <property type="project" value="InterPro"/>
</dbReference>
<dbReference type="InterPro" id="IPR041664">
    <property type="entry name" value="AAA_16"/>
</dbReference>
<dbReference type="InterPro" id="IPR011990">
    <property type="entry name" value="TPR-like_helical_dom_sf"/>
</dbReference>
<comment type="caution">
    <text evidence="5">The sequence shown here is derived from an EMBL/GenBank/DDBJ whole genome shotgun (WGS) entry which is preliminary data.</text>
</comment>
<dbReference type="Pfam" id="PF00536">
    <property type="entry name" value="SAM_1"/>
    <property type="match status" value="1"/>
</dbReference>
<dbReference type="AlphaFoldDB" id="A0A4R4DUR3"/>
<dbReference type="Gene3D" id="3.40.50.300">
    <property type="entry name" value="P-loop containing nucleotide triphosphate hydrolases"/>
    <property type="match status" value="1"/>
</dbReference>
<keyword evidence="2" id="KW-0067">ATP-binding</keyword>
<dbReference type="GO" id="GO:0035556">
    <property type="term" value="P:intracellular signal transduction"/>
    <property type="evidence" value="ECO:0007669"/>
    <property type="project" value="InterPro"/>
</dbReference>
<evidence type="ECO:0000256" key="1">
    <source>
        <dbReference type="ARBA" id="ARBA00022741"/>
    </source>
</evidence>
<dbReference type="OrthoDB" id="9785312at2"/>
<keyword evidence="6" id="KW-1185">Reference proteome</keyword>
<feature type="domain" description="SAM" evidence="3">
    <location>
        <begin position="1"/>
        <end position="62"/>
    </location>
</feature>
<evidence type="ECO:0000256" key="2">
    <source>
        <dbReference type="ARBA" id="ARBA00022840"/>
    </source>
</evidence>
<evidence type="ECO:0000313" key="5">
    <source>
        <dbReference type="EMBL" id="TCZ66003.1"/>
    </source>
</evidence>
<organism evidence="5 6">
    <name type="scientific">Roseicella aquatilis</name>
    <dbReference type="NCBI Taxonomy" id="2527868"/>
    <lineage>
        <taxon>Bacteria</taxon>
        <taxon>Pseudomonadati</taxon>
        <taxon>Pseudomonadota</taxon>
        <taxon>Alphaproteobacteria</taxon>
        <taxon>Acetobacterales</taxon>
        <taxon>Roseomonadaceae</taxon>
        <taxon>Roseicella</taxon>
    </lineage>
</organism>
<dbReference type="SUPFAM" id="SSF48452">
    <property type="entry name" value="TPR-like"/>
    <property type="match status" value="2"/>
</dbReference>
<dbReference type="Gene3D" id="1.25.40.10">
    <property type="entry name" value="Tetratricopeptide repeat domain"/>
    <property type="match status" value="1"/>
</dbReference>
<keyword evidence="1" id="KW-0547">Nucleotide-binding</keyword>
<dbReference type="SUPFAM" id="SSF47769">
    <property type="entry name" value="SAM/Pointed domain"/>
    <property type="match status" value="1"/>
</dbReference>
<dbReference type="Gene3D" id="1.10.150.50">
    <property type="entry name" value="Transcription Factor, Ets-1"/>
    <property type="match status" value="1"/>
</dbReference>
<dbReference type="SMART" id="SM00454">
    <property type="entry name" value="SAM"/>
    <property type="match status" value="1"/>
</dbReference>
<evidence type="ECO:0000259" key="4">
    <source>
        <dbReference type="PROSITE" id="PS50125"/>
    </source>
</evidence>
<dbReference type="SMART" id="SM00044">
    <property type="entry name" value="CYCc"/>
    <property type="match status" value="1"/>
</dbReference>
<dbReference type="CDD" id="cd07302">
    <property type="entry name" value="CHD"/>
    <property type="match status" value="1"/>
</dbReference>
<dbReference type="InterPro" id="IPR001660">
    <property type="entry name" value="SAM"/>
</dbReference>
<dbReference type="Pfam" id="PF13191">
    <property type="entry name" value="AAA_16"/>
    <property type="match status" value="1"/>
</dbReference>
<evidence type="ECO:0000259" key="3">
    <source>
        <dbReference type="PROSITE" id="PS50105"/>
    </source>
</evidence>
<feature type="domain" description="Guanylate cyclase" evidence="4">
    <location>
        <begin position="95"/>
        <end position="224"/>
    </location>
</feature>
<dbReference type="PANTHER" id="PTHR16305">
    <property type="entry name" value="TESTICULAR SOLUBLE ADENYLYL CYCLASE"/>
    <property type="match status" value="1"/>
</dbReference>
<dbReference type="InterPro" id="IPR027417">
    <property type="entry name" value="P-loop_NTPase"/>
</dbReference>